<evidence type="ECO:0000256" key="9">
    <source>
        <dbReference type="ARBA" id="ARBA00022840"/>
    </source>
</evidence>
<evidence type="ECO:0000259" key="16">
    <source>
        <dbReference type="PROSITE" id="PS51880"/>
    </source>
</evidence>
<dbReference type="InterPro" id="IPR004095">
    <property type="entry name" value="TGS"/>
</dbReference>
<dbReference type="SUPFAM" id="SSF52954">
    <property type="entry name" value="Class II aaRS ABD-related"/>
    <property type="match status" value="1"/>
</dbReference>
<keyword evidence="10 14" id="KW-0694">RNA-binding</keyword>
<reference evidence="18" key="1">
    <citation type="submission" date="2015-07" db="EMBL/GenBank/DDBJ databases">
        <authorList>
            <person name="Urmite Genomes"/>
        </authorList>
    </citation>
    <scope>NUCLEOTIDE SEQUENCE [LARGE SCALE GENOMIC DNA]</scope>
    <source>
        <strain evidence="18">type strain: ATCC 49404</strain>
    </source>
</reference>
<dbReference type="Gene3D" id="3.30.54.20">
    <property type="match status" value="1"/>
</dbReference>
<protein>
    <recommendedName>
        <fullName evidence="14">Threonine--tRNA ligase</fullName>
        <ecNumber evidence="14">6.1.1.3</ecNumber>
    </recommendedName>
    <alternativeName>
        <fullName evidence="14">Threonyl-tRNA synthetase</fullName>
        <shortName evidence="14">ThrRS</shortName>
    </alternativeName>
</protein>
<keyword evidence="6 14" id="KW-0479">Metal-binding</keyword>
<dbReference type="GO" id="GO:0006435">
    <property type="term" value="P:threonyl-tRNA aminoacylation"/>
    <property type="evidence" value="ECO:0007669"/>
    <property type="project" value="UniProtKB-UniRule"/>
</dbReference>
<dbReference type="RefSeq" id="WP_090512169.1">
    <property type="nucleotide sequence ID" value="NZ_CWKH01000001.1"/>
</dbReference>
<evidence type="ECO:0000256" key="8">
    <source>
        <dbReference type="ARBA" id="ARBA00022833"/>
    </source>
</evidence>
<evidence type="ECO:0000256" key="11">
    <source>
        <dbReference type="ARBA" id="ARBA00022917"/>
    </source>
</evidence>
<evidence type="ECO:0000256" key="3">
    <source>
        <dbReference type="ARBA" id="ARBA00022490"/>
    </source>
</evidence>
<dbReference type="FunFam" id="3.30.980.10:FF:000005">
    <property type="entry name" value="Threonyl-tRNA synthetase, mitochondrial"/>
    <property type="match status" value="1"/>
</dbReference>
<comment type="caution">
    <text evidence="14">Lacks conserved residue(s) required for the propagation of feature annotation.</text>
</comment>
<dbReference type="PROSITE" id="PS51880">
    <property type="entry name" value="TGS"/>
    <property type="match status" value="1"/>
</dbReference>
<dbReference type="HAMAP" id="MF_00184">
    <property type="entry name" value="Thr_tRNA_synth"/>
    <property type="match status" value="1"/>
</dbReference>
<accession>A0A0H5RL76</accession>
<feature type="binding site" evidence="14">
    <location>
        <position position="544"/>
    </location>
    <ligand>
        <name>Zn(2+)</name>
        <dbReference type="ChEBI" id="CHEBI:29105"/>
        <note>catalytic</note>
    </ligand>
</feature>
<dbReference type="GO" id="GO:0004829">
    <property type="term" value="F:threonine-tRNA ligase activity"/>
    <property type="evidence" value="ECO:0007669"/>
    <property type="project" value="UniProtKB-UniRule"/>
</dbReference>
<keyword evidence="11 14" id="KW-0648">Protein biosynthesis</keyword>
<dbReference type="GO" id="GO:0005737">
    <property type="term" value="C:cytoplasm"/>
    <property type="evidence" value="ECO:0007669"/>
    <property type="project" value="UniProtKB-SubCell"/>
</dbReference>
<evidence type="ECO:0000256" key="5">
    <source>
        <dbReference type="ARBA" id="ARBA00022598"/>
    </source>
</evidence>
<dbReference type="InterPro" id="IPR018163">
    <property type="entry name" value="Thr/Ala-tRNA-synth_IIc_edit"/>
</dbReference>
<dbReference type="AlphaFoldDB" id="A0A0H5RL76"/>
<dbReference type="Pfam" id="PF03129">
    <property type="entry name" value="HGTP_anticodon"/>
    <property type="match status" value="1"/>
</dbReference>
<evidence type="ECO:0000256" key="14">
    <source>
        <dbReference type="HAMAP-Rule" id="MF_00184"/>
    </source>
</evidence>
<feature type="domain" description="TGS" evidence="16">
    <location>
        <begin position="1"/>
        <end position="66"/>
    </location>
</feature>
<dbReference type="Gene3D" id="3.30.930.10">
    <property type="entry name" value="Bira Bifunctional Protein, Domain 2"/>
    <property type="match status" value="1"/>
</dbReference>
<dbReference type="Proteomes" id="UP000199147">
    <property type="component" value="Unassembled WGS sequence"/>
</dbReference>
<evidence type="ECO:0000256" key="10">
    <source>
        <dbReference type="ARBA" id="ARBA00022884"/>
    </source>
</evidence>
<keyword evidence="12 14" id="KW-0030">Aminoacyl-tRNA synthetase</keyword>
<dbReference type="InterPro" id="IPR012947">
    <property type="entry name" value="tRNA_SAD"/>
</dbReference>
<feature type="domain" description="Aminoacyl-transfer RNA synthetases class-II family profile" evidence="15">
    <location>
        <begin position="248"/>
        <end position="567"/>
    </location>
</feature>
<evidence type="ECO:0000256" key="7">
    <source>
        <dbReference type="ARBA" id="ARBA00022741"/>
    </source>
</evidence>
<dbReference type="PANTHER" id="PTHR11451:SF44">
    <property type="entry name" value="THREONINE--TRNA LIGASE, CHLOROPLASTIC_MITOCHONDRIAL 2"/>
    <property type="match status" value="1"/>
</dbReference>
<dbReference type="CDD" id="cd00860">
    <property type="entry name" value="ThrRS_anticodon"/>
    <property type="match status" value="1"/>
</dbReference>
<dbReference type="InterPro" id="IPR045864">
    <property type="entry name" value="aa-tRNA-synth_II/BPL/LPL"/>
</dbReference>
<dbReference type="NCBIfam" id="TIGR00418">
    <property type="entry name" value="thrS"/>
    <property type="match status" value="1"/>
</dbReference>
<dbReference type="EMBL" id="CWKH01000001">
    <property type="protein sequence ID" value="CRZ14773.1"/>
    <property type="molecule type" value="Genomic_DNA"/>
</dbReference>
<dbReference type="InterPro" id="IPR036621">
    <property type="entry name" value="Anticodon-bd_dom_sf"/>
</dbReference>
<dbReference type="Pfam" id="PF07973">
    <property type="entry name" value="tRNA_SAD"/>
    <property type="match status" value="1"/>
</dbReference>
<dbReference type="Gene3D" id="3.40.50.800">
    <property type="entry name" value="Anticodon-binding domain"/>
    <property type="match status" value="1"/>
</dbReference>
<dbReference type="InterPro" id="IPR004154">
    <property type="entry name" value="Anticodon-bd"/>
</dbReference>
<dbReference type="PROSITE" id="PS50862">
    <property type="entry name" value="AA_TRNA_LIGASE_II"/>
    <property type="match status" value="1"/>
</dbReference>
<comment type="similarity">
    <text evidence="2 14">Belongs to the class-II aminoacyl-tRNA synthetase family.</text>
</comment>
<dbReference type="FunFam" id="3.30.54.20:FF:000003">
    <property type="entry name" value="Threonine--tRNA ligase"/>
    <property type="match status" value="1"/>
</dbReference>
<dbReference type="EC" id="6.1.1.3" evidence="14"/>
<comment type="cofactor">
    <cofactor evidence="14">
        <name>Zn(2+)</name>
        <dbReference type="ChEBI" id="CHEBI:29105"/>
    </cofactor>
    <text evidence="14">Binds 1 zinc ion per subunit.</text>
</comment>
<dbReference type="InterPro" id="IPR002314">
    <property type="entry name" value="aa-tRNA-synt_IIb"/>
</dbReference>
<evidence type="ECO:0000256" key="4">
    <source>
        <dbReference type="ARBA" id="ARBA00022555"/>
    </source>
</evidence>
<organism evidence="17 18">
    <name type="scientific">Mycolicibacterium neworleansense</name>
    <dbReference type="NCBI Taxonomy" id="146018"/>
    <lineage>
        <taxon>Bacteria</taxon>
        <taxon>Bacillati</taxon>
        <taxon>Actinomycetota</taxon>
        <taxon>Actinomycetes</taxon>
        <taxon>Mycobacteriales</taxon>
        <taxon>Mycobacteriaceae</taxon>
        <taxon>Mycolicibacterium</taxon>
    </lineage>
</organism>
<keyword evidence="18" id="KW-1185">Reference proteome</keyword>
<evidence type="ECO:0000313" key="18">
    <source>
        <dbReference type="Proteomes" id="UP000199147"/>
    </source>
</evidence>
<dbReference type="SUPFAM" id="SSF55186">
    <property type="entry name" value="ThrRS/AlaRS common domain"/>
    <property type="match status" value="1"/>
</dbReference>
<dbReference type="InterPro" id="IPR047246">
    <property type="entry name" value="ThrRS_anticodon"/>
</dbReference>
<keyword evidence="3 14" id="KW-0963">Cytoplasm</keyword>
<name>A0A0H5RL76_9MYCO</name>
<dbReference type="CDD" id="cd00771">
    <property type="entry name" value="ThrRS_core"/>
    <property type="match status" value="1"/>
</dbReference>
<evidence type="ECO:0000256" key="6">
    <source>
        <dbReference type="ARBA" id="ARBA00022723"/>
    </source>
</evidence>
<keyword evidence="9 14" id="KW-0067">ATP-binding</keyword>
<dbReference type="FunFam" id="3.30.930.10:FF:000019">
    <property type="entry name" value="Threonine--tRNA ligase"/>
    <property type="match status" value="1"/>
</dbReference>
<comment type="subunit">
    <text evidence="14">Homodimer.</text>
</comment>
<feature type="binding site" evidence="14">
    <location>
        <position position="417"/>
    </location>
    <ligand>
        <name>Zn(2+)</name>
        <dbReference type="ChEBI" id="CHEBI:29105"/>
        <note>catalytic</note>
    </ligand>
</feature>
<dbReference type="InterPro" id="IPR006195">
    <property type="entry name" value="aa-tRNA-synth_II"/>
</dbReference>
<comment type="subcellular location">
    <subcellularLocation>
        <location evidence="1 14">Cytoplasm</location>
    </subcellularLocation>
</comment>
<dbReference type="InterPro" id="IPR033728">
    <property type="entry name" value="ThrRS_core"/>
</dbReference>
<keyword evidence="5 14" id="KW-0436">Ligase</keyword>
<proteinExistence type="inferred from homology"/>
<feature type="binding site" evidence="14">
    <location>
        <position position="366"/>
    </location>
    <ligand>
        <name>Zn(2+)</name>
        <dbReference type="ChEBI" id="CHEBI:29105"/>
        <note>catalytic</note>
    </ligand>
</feature>
<evidence type="ECO:0000256" key="13">
    <source>
        <dbReference type="ARBA" id="ARBA00049515"/>
    </source>
</evidence>
<evidence type="ECO:0000256" key="12">
    <source>
        <dbReference type="ARBA" id="ARBA00023146"/>
    </source>
</evidence>
<dbReference type="SUPFAM" id="SSF55681">
    <property type="entry name" value="Class II aaRS and biotin synthetases"/>
    <property type="match status" value="1"/>
</dbReference>
<sequence>MSAAPSPAPAAPIRVAAGTTAGAAVREADLPSRGTPDAIVVVRDADGRLRDLSWTPDTDVEVTPVAANTEDGRSVIRHSCAHVLAQAVQDLFPQAKLGIGPPITDGFYYDFDVAEPFTPEDLEKLEKRMQKIVKDGQLFSRRVYDSKDQAREELAGEPYKLELVDDKSGDPDVMEVGGDELTAYDNLNARTKERVWGDLCRGPHIPTTKYIPAFKLTRSSAAYWRGDQNNASLQRVYGTAWESQEALDRHLELIEEAQRRDHRKLGVELDLFSFPDELGSGLPVFHPKGGVIRKELEDYSRRKHSEAGYEFVNTPHITKEHLYITSGHLEWYADGMYPPMHIDAEYNEDGTVRKPGQDYYLKPMNCPMHHLIYRARGRSYRELPLRLFEFGSVYRYEKSGVVHGLTRVRGMTQDDAHIYTTREQMRDELTSLLQFVLDLLSDYGLDDYYLELSTKDPDKYVGSDEMWDEATETLRSVAEASGLDLVPDPGGAAFYGPKISVQVKDALGRNWQMSTIQLDFNMPDRFELEYTAADGSRQRPVLIHRALFGSIERFFGVLTEHYAGAFPAWLAPVQVVGIPVADAHLDYLYDVAAKLKSRGVRVEVDGSDDRMAKKIVNHTNLKVPFMLLAGDRDVEASAISFRFGDRTQINGVPLDEAVEAIVKWIADRNNAVPTADLVKVGTAP</sequence>
<dbReference type="Gene3D" id="3.30.980.10">
    <property type="entry name" value="Threonyl-trna Synthetase, Chain A, domain 2"/>
    <property type="match status" value="1"/>
</dbReference>
<dbReference type="STRING" id="146018.BN2156_01623"/>
<evidence type="ECO:0000256" key="2">
    <source>
        <dbReference type="ARBA" id="ARBA00008226"/>
    </source>
</evidence>
<gene>
    <name evidence="14 17" type="primary">thrS</name>
    <name evidence="17" type="ORF">BN2156_01623</name>
</gene>
<dbReference type="GO" id="GO:0046872">
    <property type="term" value="F:metal ion binding"/>
    <property type="evidence" value="ECO:0007669"/>
    <property type="project" value="UniProtKB-KW"/>
</dbReference>
<keyword evidence="4 14" id="KW-0820">tRNA-binding</keyword>
<keyword evidence="7 14" id="KW-0547">Nucleotide-binding</keyword>
<dbReference type="FunFam" id="3.40.50.800:FF:000001">
    <property type="entry name" value="Threonine--tRNA ligase"/>
    <property type="match status" value="1"/>
</dbReference>
<dbReference type="PRINTS" id="PR01047">
    <property type="entry name" value="TRNASYNTHTHR"/>
</dbReference>
<dbReference type="InterPro" id="IPR002320">
    <property type="entry name" value="Thr-tRNA-ligase_IIa"/>
</dbReference>
<dbReference type="GO" id="GO:0005524">
    <property type="term" value="F:ATP binding"/>
    <property type="evidence" value="ECO:0007669"/>
    <property type="project" value="UniProtKB-UniRule"/>
</dbReference>
<keyword evidence="8 14" id="KW-0862">Zinc</keyword>
<evidence type="ECO:0000259" key="15">
    <source>
        <dbReference type="PROSITE" id="PS50862"/>
    </source>
</evidence>
<dbReference type="PANTHER" id="PTHR11451">
    <property type="entry name" value="THREONINE-TRNA LIGASE"/>
    <property type="match status" value="1"/>
</dbReference>
<comment type="catalytic activity">
    <reaction evidence="13 14">
        <text>tRNA(Thr) + L-threonine + ATP = L-threonyl-tRNA(Thr) + AMP + diphosphate + H(+)</text>
        <dbReference type="Rhea" id="RHEA:24624"/>
        <dbReference type="Rhea" id="RHEA-COMP:9670"/>
        <dbReference type="Rhea" id="RHEA-COMP:9704"/>
        <dbReference type="ChEBI" id="CHEBI:15378"/>
        <dbReference type="ChEBI" id="CHEBI:30616"/>
        <dbReference type="ChEBI" id="CHEBI:33019"/>
        <dbReference type="ChEBI" id="CHEBI:57926"/>
        <dbReference type="ChEBI" id="CHEBI:78442"/>
        <dbReference type="ChEBI" id="CHEBI:78534"/>
        <dbReference type="ChEBI" id="CHEBI:456215"/>
        <dbReference type="EC" id="6.1.1.3"/>
    </reaction>
</comment>
<dbReference type="Pfam" id="PF00587">
    <property type="entry name" value="tRNA-synt_2b"/>
    <property type="match status" value="1"/>
</dbReference>
<evidence type="ECO:0000313" key="17">
    <source>
        <dbReference type="EMBL" id="CRZ14773.1"/>
    </source>
</evidence>
<dbReference type="SMART" id="SM00863">
    <property type="entry name" value="tRNA_SAD"/>
    <property type="match status" value="1"/>
</dbReference>
<evidence type="ECO:0000256" key="1">
    <source>
        <dbReference type="ARBA" id="ARBA00004496"/>
    </source>
</evidence>
<dbReference type="OrthoDB" id="9802304at2"/>
<dbReference type="GO" id="GO:0000049">
    <property type="term" value="F:tRNA binding"/>
    <property type="evidence" value="ECO:0007669"/>
    <property type="project" value="UniProtKB-KW"/>
</dbReference>